<feature type="domain" description="Mce/MlaD" evidence="8">
    <location>
        <begin position="285"/>
        <end position="387"/>
    </location>
</feature>
<evidence type="ECO:0000313" key="9">
    <source>
        <dbReference type="EMBL" id="NLP63451.1"/>
    </source>
</evidence>
<keyword evidence="5 7" id="KW-1133">Transmembrane helix</keyword>
<dbReference type="OrthoDB" id="9806984at2"/>
<evidence type="ECO:0000259" key="8">
    <source>
        <dbReference type="Pfam" id="PF02470"/>
    </source>
</evidence>
<dbReference type="GO" id="GO:0005886">
    <property type="term" value="C:plasma membrane"/>
    <property type="evidence" value="ECO:0007669"/>
    <property type="project" value="UniProtKB-SubCell"/>
</dbReference>
<evidence type="ECO:0000256" key="5">
    <source>
        <dbReference type="ARBA" id="ARBA00022989"/>
    </source>
</evidence>
<dbReference type="InterPro" id="IPR051800">
    <property type="entry name" value="PqiA-PqiB_transport"/>
</dbReference>
<comment type="subcellular location">
    <subcellularLocation>
        <location evidence="1">Cell inner membrane</location>
    </subcellularLocation>
</comment>
<dbReference type="EMBL" id="JTDB02000005">
    <property type="protein sequence ID" value="NLP63451.1"/>
    <property type="molecule type" value="Genomic_DNA"/>
</dbReference>
<name>A0A8T6ZF96_9BURK</name>
<protein>
    <submittedName>
        <fullName evidence="9">MCE family protein</fullName>
    </submittedName>
</protein>
<accession>A0A8T6ZF96</accession>
<evidence type="ECO:0000256" key="1">
    <source>
        <dbReference type="ARBA" id="ARBA00004533"/>
    </source>
</evidence>
<gene>
    <name evidence="9" type="ORF">NH14_020205</name>
</gene>
<dbReference type="AlphaFoldDB" id="A0A8T6ZF96"/>
<evidence type="ECO:0000256" key="3">
    <source>
        <dbReference type="ARBA" id="ARBA00022519"/>
    </source>
</evidence>
<proteinExistence type="predicted"/>
<reference evidence="9" key="2">
    <citation type="submission" date="2020-04" db="EMBL/GenBank/DDBJ databases">
        <authorList>
            <person name="Alexandrino P."/>
            <person name="Mendonca T."/>
            <person name="Guaman L."/>
            <person name="Cherix J."/>
            <person name="Lozano-Sakalauskas G."/>
            <person name="Fujita A."/>
            <person name="Filho E.R."/>
            <person name="Long P."/>
            <person name="Padilla G."/>
            <person name="Taciro M.K."/>
            <person name="Gomez J.G."/>
            <person name="Silva L.F."/>
            <person name="Torres M."/>
        </authorList>
    </citation>
    <scope>NUCLEOTIDE SEQUENCE</scope>
    <source>
        <strain evidence="9">LMG 19450</strain>
    </source>
</reference>
<dbReference type="Proteomes" id="UP000030460">
    <property type="component" value="Unassembled WGS sequence"/>
</dbReference>
<dbReference type="PANTHER" id="PTHR30462">
    <property type="entry name" value="INTERMEMBRANE TRANSPORT PROTEIN PQIB-RELATED"/>
    <property type="match status" value="1"/>
</dbReference>
<reference evidence="9" key="1">
    <citation type="journal article" date="2015" name="Genome Announc.">
        <title>Draft Genome Sequence of the Polyhydroxyalkanoate-Producing Bacterium Burkholderia sacchari LMG 19450 Isolated from Brazilian Sugarcane Plantation Soil.</title>
        <authorList>
            <person name="Alexandrino P.M."/>
            <person name="Mendonca T.T."/>
            <person name="Guaman Bautista L.P."/>
            <person name="Cherix J."/>
            <person name="Lozano-Sakalauskas G.C."/>
            <person name="Fujita A."/>
            <person name="Ramos Filho E."/>
            <person name="Long P."/>
            <person name="Padilla G."/>
            <person name="Taciro M.K."/>
            <person name="Gomez J.G."/>
            <person name="Silva L.F."/>
        </authorList>
    </citation>
    <scope>NUCLEOTIDE SEQUENCE</scope>
    <source>
        <strain evidence="9">LMG 19450</strain>
    </source>
</reference>
<dbReference type="RefSeq" id="WP_084225282.1">
    <property type="nucleotide sequence ID" value="NZ_CADFGF010000005.1"/>
</dbReference>
<comment type="caution">
    <text evidence="9">The sequence shown here is derived from an EMBL/GenBank/DDBJ whole genome shotgun (WGS) entry which is preliminary data.</text>
</comment>
<keyword evidence="2" id="KW-1003">Cell membrane</keyword>
<evidence type="ECO:0000313" key="10">
    <source>
        <dbReference type="Proteomes" id="UP000030460"/>
    </source>
</evidence>
<keyword evidence="10" id="KW-1185">Reference proteome</keyword>
<dbReference type="PANTHER" id="PTHR30462:SF0">
    <property type="entry name" value="INTERMEMBRANE TRANSPORT PROTEIN YEBT"/>
    <property type="match status" value="1"/>
</dbReference>
<keyword evidence="6 7" id="KW-0472">Membrane</keyword>
<dbReference type="Pfam" id="PF02470">
    <property type="entry name" value="MlaD"/>
    <property type="match status" value="2"/>
</dbReference>
<feature type="domain" description="Mce/MlaD" evidence="8">
    <location>
        <begin position="39"/>
        <end position="130"/>
    </location>
</feature>
<evidence type="ECO:0000256" key="4">
    <source>
        <dbReference type="ARBA" id="ARBA00022692"/>
    </source>
</evidence>
<evidence type="ECO:0000256" key="2">
    <source>
        <dbReference type="ARBA" id="ARBA00022475"/>
    </source>
</evidence>
<evidence type="ECO:0000256" key="6">
    <source>
        <dbReference type="ARBA" id="ARBA00023136"/>
    </source>
</evidence>
<sequence>MKEGASHSRSRWLPSLVWTIPLVAALVGVALIVWSVHSRGPTVTISFATAGGLERGKTRIKSKSVDIGIVRAIRLSHDLSRVLVTVELTREAGKFTAKDSRFWVVAPRVGASGVSGLSALLNGPYIEADAGRSNEQASDFVGLEAPPAVTIDEKGHRYRLRAETLGALDVGSPIFYRRDRVGQVIGYSIGEDGASVNVDVFVKAPFDQYVMTNTRWWRESGVKVKIASNGINIDTQSLASILAGGLAFEARADSPPQPEAPDNMAFALAANEVDAMREPDGLPLRVVMYFDQSLRGLAVGAPVDFQGIVIGEVTHIGVDYDRRKHAFIMPVSMNLYPQRLRRLSHGKFPETRSLEGITAIKAMVARGLRGQLRIANVLTGRLYVALNVFPEAKPAKADFDNDAIELPTVPSKILALQSQAGEMVAKLDKIPLDEMGMNLNTSLKGVDQTTTHFSNEVLPPLSGSLDSAQKSLAGAGALLQQDSPFHVEMHRTLQGLTPTLQYFNAMADYLERHPESLLRGKSGQ</sequence>
<feature type="transmembrane region" description="Helical" evidence="7">
    <location>
        <begin position="12"/>
        <end position="36"/>
    </location>
</feature>
<keyword evidence="4 7" id="KW-0812">Transmembrane</keyword>
<dbReference type="InterPro" id="IPR003399">
    <property type="entry name" value="Mce/MlaD"/>
</dbReference>
<organism evidence="9 10">
    <name type="scientific">Paraburkholderia sacchari</name>
    <dbReference type="NCBI Taxonomy" id="159450"/>
    <lineage>
        <taxon>Bacteria</taxon>
        <taxon>Pseudomonadati</taxon>
        <taxon>Pseudomonadota</taxon>
        <taxon>Betaproteobacteria</taxon>
        <taxon>Burkholderiales</taxon>
        <taxon>Burkholderiaceae</taxon>
        <taxon>Paraburkholderia</taxon>
    </lineage>
</organism>
<keyword evidence="3" id="KW-0997">Cell inner membrane</keyword>
<evidence type="ECO:0000256" key="7">
    <source>
        <dbReference type="SAM" id="Phobius"/>
    </source>
</evidence>